<accession>A0A8T2LJ89</accession>
<feature type="compositionally biased region" description="Low complexity" evidence="1">
    <location>
        <begin position="878"/>
        <end position="896"/>
    </location>
</feature>
<proteinExistence type="predicted"/>
<evidence type="ECO:0000313" key="3">
    <source>
        <dbReference type="Proteomes" id="UP000752171"/>
    </source>
</evidence>
<feature type="compositionally biased region" description="Polar residues" evidence="1">
    <location>
        <begin position="1089"/>
        <end position="1101"/>
    </location>
</feature>
<feature type="compositionally biased region" description="Polar residues" evidence="1">
    <location>
        <begin position="782"/>
        <end position="797"/>
    </location>
</feature>
<sequence>MRSRLRGRRVQQHKRSITMKDLALSLLSRGYSQEVQTHDGGPYRRLEIFFEPEDYFNWRSQPPLLRLSSSGRLLGGAEPTPPKTYSTRRGPLILYSEDLALSSCQTSKLNRKGRALRSSREEAEIQLHTLQDLTEAILAYGKKQPQAKVGCHTSVTQPLLPVLRCATLRFYSQHTPAEEQDHVNQLTGRDDAAVCSGQGNSVNTRPGQERYQPRFLCFPQPQKPPSGPLPPITHSLAPRHSEDRPHLAPGGTVTSKTKGPEDQTTNKEIKTTFRTAVKRQRVQMSPITEAESRAREELRGWTVEQTVTEHLTGYPKDESGQWKQSAIETGGEKESSSSKPANINPSLGCSHLSSVSNFTRHVEAACQRSPVKQKATDAHLRKTNTHPKPSFNTFHLPPINQTLPSDSDSKEHEVNSGGNTRDNHKDSVPQLPDIHHTDRKTETTAPKPPERCVLRNVLLLLPSQMNQDETFPQKSYDGHHGLPEDEKEREDGLPEKKDVLSGGVEQKGESLMRGGQKEPPEHGCLLHPAEHYNLIWFEPVEDKENQTIPGPLPPFIGRKGPGKQSSMALYRQDPGETADQTEPRSGIIRGSLPLELRECEKGEHCGTLIMGPAGEIIRLSLWDALTDTEDHPVLDEATREHVLRVMTSEGVGEQPWAILLKEQQSTYTDRMNKGELEAHPGRRQQANSNQEERPTAEHTGAVENAERFDADGKRMVEACASEQRPGKLKRSIETRPAHSKGENAELKSSGRTQALQPEGGDTPGSSIPNSTSASSPQKKALSISTAVQEAELQTQTNRKIDTDFDSKTQSRKAGGGDDAESTQIRKVKKKEGKLDQHVEKKTGQTNEDRESEDTIYTADPSPGPTPKKKKTTKKPEETTSQPKKTSTQPKKTSTQPKKSRDSRSQPKDYRSQTPESRSQTPECRSQTPESRSQTPESRSRSKESRSRSKESRRRSKESRSQARDPKSQPKESRSQSNNTIKKKKKTKGQAAFVVGKPRKSQAEREADIPGRPERTAPSREENDPEHQAELDRCCSTHGPAADIDQASVYRDDRTAAGSLRTLSSAAASSRSHGSTLASSRPHSSAAASNRTHGSAAPSRTYSPAAYSYRTHSPAATSTRTHSSSSYSYRTHSPTAASTRTHSSTAMYSARERPWRTNKATKIKTCTPAPLSLTQMPSQSAHHSPSNPAKPGSNGHSESPDEAAVLREIQAAAKAEKAERRRLETERKRKEKEEEQRREEKREEREEKMKLELEEEQRQRAEQAR</sequence>
<comment type="caution">
    <text evidence="2">The sequence shown here is derived from an EMBL/GenBank/DDBJ whole genome shotgun (WGS) entry which is preliminary data.</text>
</comment>
<reference evidence="2 3" key="1">
    <citation type="submission" date="2021-07" db="EMBL/GenBank/DDBJ databases">
        <authorList>
            <person name="Imarazene B."/>
            <person name="Zahm M."/>
            <person name="Klopp C."/>
            <person name="Cabau C."/>
            <person name="Beille S."/>
            <person name="Jouanno E."/>
            <person name="Castinel A."/>
            <person name="Lluch J."/>
            <person name="Gil L."/>
            <person name="Kuchtly C."/>
            <person name="Lopez Roques C."/>
            <person name="Donnadieu C."/>
            <person name="Parrinello H."/>
            <person name="Journot L."/>
            <person name="Du K."/>
            <person name="Schartl M."/>
            <person name="Retaux S."/>
            <person name="Guiguen Y."/>
        </authorList>
    </citation>
    <scope>NUCLEOTIDE SEQUENCE [LARGE SCALE GENOMIC DNA]</scope>
    <source>
        <strain evidence="2">Pach_M1</strain>
        <tissue evidence="2">Testis</tissue>
    </source>
</reference>
<feature type="compositionally biased region" description="Low complexity" evidence="1">
    <location>
        <begin position="1061"/>
        <end position="1088"/>
    </location>
</feature>
<feature type="compositionally biased region" description="Polar residues" evidence="1">
    <location>
        <begin position="386"/>
        <end position="406"/>
    </location>
</feature>
<feature type="region of interest" description="Disordered" evidence="1">
    <location>
        <begin position="1061"/>
        <end position="1264"/>
    </location>
</feature>
<feature type="compositionally biased region" description="Basic and acidic residues" evidence="1">
    <location>
        <begin position="704"/>
        <end position="716"/>
    </location>
</feature>
<gene>
    <name evidence="2" type="ORF">AMEX_G14486</name>
</gene>
<feature type="compositionally biased region" description="Basic and acidic residues" evidence="1">
    <location>
        <begin position="898"/>
        <end position="910"/>
    </location>
</feature>
<feature type="compositionally biased region" description="Basic and acidic residues" evidence="1">
    <location>
        <begin position="957"/>
        <end position="973"/>
    </location>
</feature>
<feature type="compositionally biased region" description="Basic and acidic residues" evidence="1">
    <location>
        <begin position="1000"/>
        <end position="1034"/>
    </location>
</feature>
<feature type="compositionally biased region" description="Polar residues" evidence="1">
    <location>
        <begin position="911"/>
        <end position="935"/>
    </location>
</feature>
<feature type="compositionally biased region" description="Basic and acidic residues" evidence="1">
    <location>
        <begin position="730"/>
        <end position="745"/>
    </location>
</feature>
<dbReference type="InterPro" id="IPR031440">
    <property type="entry name" value="DUF4670"/>
</dbReference>
<feature type="region of interest" description="Disordered" evidence="1">
    <location>
        <begin position="677"/>
        <end position="1049"/>
    </location>
</feature>
<protein>
    <submittedName>
        <fullName evidence="2">Uncharacterized protein</fullName>
    </submittedName>
</protein>
<feature type="compositionally biased region" description="Basic and acidic residues" evidence="1">
    <location>
        <begin position="937"/>
        <end position="949"/>
    </location>
</feature>
<feature type="compositionally biased region" description="Basic and acidic residues" evidence="1">
    <location>
        <begin position="421"/>
        <end position="450"/>
    </location>
</feature>
<dbReference type="AlphaFoldDB" id="A0A8T2LJ89"/>
<feature type="region of interest" description="Disordered" evidence="1">
    <location>
        <begin position="366"/>
        <end position="450"/>
    </location>
</feature>
<feature type="compositionally biased region" description="Basic and acidic residues" evidence="1">
    <location>
        <begin position="506"/>
        <end position="518"/>
    </location>
</feature>
<feature type="compositionally biased region" description="Pro residues" evidence="1">
    <location>
        <begin position="221"/>
        <end position="231"/>
    </location>
</feature>
<evidence type="ECO:0000313" key="2">
    <source>
        <dbReference type="EMBL" id="KAG9271550.1"/>
    </source>
</evidence>
<name>A0A8T2LJ89_ASTMX</name>
<feature type="compositionally biased region" description="Polar residues" evidence="1">
    <location>
        <begin position="1171"/>
        <end position="1186"/>
    </location>
</feature>
<feature type="region of interest" description="Disordered" evidence="1">
    <location>
        <begin position="313"/>
        <end position="345"/>
    </location>
</feature>
<feature type="compositionally biased region" description="Low complexity" evidence="1">
    <location>
        <begin position="763"/>
        <end position="776"/>
    </location>
</feature>
<feature type="compositionally biased region" description="Low complexity" evidence="1">
    <location>
        <begin position="1109"/>
        <end position="1145"/>
    </location>
</feature>
<organism evidence="2 3">
    <name type="scientific">Astyanax mexicanus</name>
    <name type="common">Blind cave fish</name>
    <name type="synonym">Astyanax fasciatus mexicanus</name>
    <dbReference type="NCBI Taxonomy" id="7994"/>
    <lineage>
        <taxon>Eukaryota</taxon>
        <taxon>Metazoa</taxon>
        <taxon>Chordata</taxon>
        <taxon>Craniata</taxon>
        <taxon>Vertebrata</taxon>
        <taxon>Euteleostomi</taxon>
        <taxon>Actinopterygii</taxon>
        <taxon>Neopterygii</taxon>
        <taxon>Teleostei</taxon>
        <taxon>Ostariophysi</taxon>
        <taxon>Characiformes</taxon>
        <taxon>Characoidei</taxon>
        <taxon>Acestrorhamphidae</taxon>
        <taxon>Acestrorhamphinae</taxon>
        <taxon>Astyanax</taxon>
    </lineage>
</organism>
<dbReference type="Proteomes" id="UP000752171">
    <property type="component" value="Unassembled WGS sequence"/>
</dbReference>
<dbReference type="PANTHER" id="PTHR21937">
    <property type="entry name" value="CCDC66 DOMAIN-CONTAINING PROTEIN"/>
    <property type="match status" value="1"/>
</dbReference>
<dbReference type="PANTHER" id="PTHR21937:SF5">
    <property type="entry name" value="GENE 973-RELATED"/>
    <property type="match status" value="1"/>
</dbReference>
<feature type="region of interest" description="Disordered" evidence="1">
    <location>
        <begin position="468"/>
        <end position="518"/>
    </location>
</feature>
<evidence type="ECO:0000256" key="1">
    <source>
        <dbReference type="SAM" id="MobiDB-lite"/>
    </source>
</evidence>
<dbReference type="Pfam" id="PF15709">
    <property type="entry name" value="DUF4670"/>
    <property type="match status" value="1"/>
</dbReference>
<feature type="compositionally biased region" description="Basic and acidic residues" evidence="1">
    <location>
        <begin position="798"/>
        <end position="808"/>
    </location>
</feature>
<feature type="compositionally biased region" description="Basic and acidic residues" evidence="1">
    <location>
        <begin position="1213"/>
        <end position="1264"/>
    </location>
</feature>
<feature type="region of interest" description="Disordered" evidence="1">
    <location>
        <begin position="219"/>
        <end position="265"/>
    </location>
</feature>
<feature type="compositionally biased region" description="Basic and acidic residues" evidence="1">
    <location>
        <begin position="476"/>
        <end position="499"/>
    </location>
</feature>
<feature type="compositionally biased region" description="Basic and acidic residues" evidence="1">
    <location>
        <begin position="832"/>
        <end position="848"/>
    </location>
</feature>
<dbReference type="EMBL" id="JAICCE010000011">
    <property type="protein sequence ID" value="KAG9271550.1"/>
    <property type="molecule type" value="Genomic_DNA"/>
</dbReference>